<accession>A0A4Z0BTS9</accession>
<proteinExistence type="predicted"/>
<dbReference type="PANTHER" id="PTHR20974">
    <property type="entry name" value="UPF0585 PROTEIN CG18661"/>
    <property type="match status" value="1"/>
</dbReference>
<comment type="caution">
    <text evidence="2">The sequence shown here is derived from an EMBL/GenBank/DDBJ whole genome shotgun (WGS) entry which is preliminary data.</text>
</comment>
<dbReference type="PANTHER" id="PTHR20974:SF0">
    <property type="entry name" value="UPF0585 PROTEIN CG18661"/>
    <property type="match status" value="1"/>
</dbReference>
<name>A0A4Z0BTS9_9BURK</name>
<evidence type="ECO:0000313" key="3">
    <source>
        <dbReference type="Proteomes" id="UP000298180"/>
    </source>
</evidence>
<dbReference type="InterPro" id="IPR010342">
    <property type="entry name" value="DUF938"/>
</dbReference>
<feature type="region of interest" description="Disordered" evidence="1">
    <location>
        <begin position="212"/>
        <end position="232"/>
    </location>
</feature>
<reference evidence="2 3" key="1">
    <citation type="submission" date="2019-03" db="EMBL/GenBank/DDBJ databases">
        <title>Ramlibacter henchirensis DSM 14656, whole genome shotgun sequence.</title>
        <authorList>
            <person name="Zhang X."/>
            <person name="Feng G."/>
            <person name="Zhu H."/>
        </authorList>
    </citation>
    <scope>NUCLEOTIDE SEQUENCE [LARGE SCALE GENOMIC DNA]</scope>
    <source>
        <strain evidence="2 3">DSM 14656</strain>
    </source>
</reference>
<organism evidence="2 3">
    <name type="scientific">Ramlibacter henchirensis</name>
    <dbReference type="NCBI Taxonomy" id="204072"/>
    <lineage>
        <taxon>Bacteria</taxon>
        <taxon>Pseudomonadati</taxon>
        <taxon>Pseudomonadota</taxon>
        <taxon>Betaproteobacteria</taxon>
        <taxon>Burkholderiales</taxon>
        <taxon>Comamonadaceae</taxon>
        <taxon>Ramlibacter</taxon>
    </lineage>
</organism>
<dbReference type="RefSeq" id="WP_135264208.1">
    <property type="nucleotide sequence ID" value="NZ_SMLM01000002.1"/>
</dbReference>
<evidence type="ECO:0000313" key="2">
    <source>
        <dbReference type="EMBL" id="TFZ02683.1"/>
    </source>
</evidence>
<dbReference type="OrthoDB" id="9342562at2"/>
<sequence length="232" mass="24655">MPDLPYSIAADRNKEPILAVLRQLLGASGTALEIASGTGQHAAFFASVLEGWDWQPTEADPQLLPAIALRVAQAGLANVRPPLLLDVMAPHWPSASAPFPHRFDAVYCANMLHISPWSTCAALMSGAARHLVEGGELVTYGPYFEEGCAAAPSNLAFDASLRARDPAWGIRRVSDVSAQAQRAGLVLLERHAMPANNLLLVFRKGARTLLNRAASSQHEAPSGAEPANGAPR</sequence>
<dbReference type="InterPro" id="IPR029063">
    <property type="entry name" value="SAM-dependent_MTases_sf"/>
</dbReference>
<dbReference type="Pfam" id="PF06080">
    <property type="entry name" value="DUF938"/>
    <property type="match status" value="1"/>
</dbReference>
<keyword evidence="3" id="KW-1185">Reference proteome</keyword>
<protein>
    <submittedName>
        <fullName evidence="2">DUF938 domain-containing protein</fullName>
    </submittedName>
</protein>
<dbReference type="Gene3D" id="3.40.50.150">
    <property type="entry name" value="Vaccinia Virus protein VP39"/>
    <property type="match status" value="1"/>
</dbReference>
<dbReference type="AlphaFoldDB" id="A0A4Z0BTS9"/>
<dbReference type="EMBL" id="SMLM01000002">
    <property type="protein sequence ID" value="TFZ02683.1"/>
    <property type="molecule type" value="Genomic_DNA"/>
</dbReference>
<dbReference type="Proteomes" id="UP000298180">
    <property type="component" value="Unassembled WGS sequence"/>
</dbReference>
<gene>
    <name evidence="2" type="ORF">EZ313_15655</name>
</gene>
<dbReference type="SUPFAM" id="SSF53335">
    <property type="entry name" value="S-adenosyl-L-methionine-dependent methyltransferases"/>
    <property type="match status" value="1"/>
</dbReference>
<evidence type="ECO:0000256" key="1">
    <source>
        <dbReference type="SAM" id="MobiDB-lite"/>
    </source>
</evidence>